<proteinExistence type="predicted"/>
<sequence length="69" mass="7826">MILNAMQRMAFRQAFAEIFQVMEIWLDSLDARESESDHPFVSFILKDLLLQVVGFLVALADGNVHTQSA</sequence>
<name>F0X2Z7_9STRA</name>
<accession>F0X2Z7</accession>
<reference evidence="1" key="1">
    <citation type="journal article" date="2011" name="PLoS Biol.">
        <title>Gene gain and loss during evolution of obligate parasitism in the white rust pathogen of Arabidopsis thaliana.</title>
        <authorList>
            <person name="Kemen E."/>
            <person name="Gardiner A."/>
            <person name="Schultz-Larsen T."/>
            <person name="Kemen A.C."/>
            <person name="Balmuth A.L."/>
            <person name="Robert-Seilaniantz A."/>
            <person name="Bailey K."/>
            <person name="Holub E."/>
            <person name="Studholme D.J."/>
            <person name="Maclean D."/>
            <person name="Jones J.D."/>
        </authorList>
    </citation>
    <scope>NUCLEOTIDE SEQUENCE</scope>
</reference>
<gene>
    <name evidence="1" type="primary">AlNc14C3826G13364</name>
    <name evidence="1" type="ORF">ALNC14_145860</name>
</gene>
<dbReference type="HOGENOM" id="CLU_2781180_0_0_1"/>
<evidence type="ECO:0000313" key="1">
    <source>
        <dbReference type="EMBL" id="CCA28442.1"/>
    </source>
</evidence>
<reference evidence="1" key="2">
    <citation type="submission" date="2011-02" db="EMBL/GenBank/DDBJ databases">
        <authorList>
            <person name="MacLean D."/>
        </authorList>
    </citation>
    <scope>NUCLEOTIDE SEQUENCE</scope>
</reference>
<protein>
    <submittedName>
        <fullName evidence="1">AlNc14C3826G13364 protein</fullName>
    </submittedName>
</protein>
<dbReference type="AlphaFoldDB" id="F0X2Z7"/>
<dbReference type="EMBL" id="FR826659">
    <property type="protein sequence ID" value="CCA28442.1"/>
    <property type="molecule type" value="Genomic_DNA"/>
</dbReference>
<organism evidence="1">
    <name type="scientific">Albugo laibachii Nc14</name>
    <dbReference type="NCBI Taxonomy" id="890382"/>
    <lineage>
        <taxon>Eukaryota</taxon>
        <taxon>Sar</taxon>
        <taxon>Stramenopiles</taxon>
        <taxon>Oomycota</taxon>
        <taxon>Peronosporomycetes</taxon>
        <taxon>Albuginales</taxon>
        <taxon>Albuginaceae</taxon>
        <taxon>Albugo</taxon>
    </lineage>
</organism>